<evidence type="ECO:0000259" key="13">
    <source>
        <dbReference type="PROSITE" id="PS50011"/>
    </source>
</evidence>
<sequence>MGDHVQMIKKIGEGSTGAVYYGSCVKAKKKLAVKVVRKVDSTKGRRTTERARSEAAIMAELVHKHICKCYGIVENPDHVFLLLQFAKGGDLLDRINKHGAFSEREARRVFQQLVLAVSYLHNKGYIHRDIKPENVFLDESGNVLLGDFGFATAWSPDVHQTESVGTFPYAAPELLLGHGYCGPEVDLFSLGTVLLAMLSATIPFKADSEEESFKKVQLGDFKSDVPISVSPSAVDLLTRLLDPNPKTRITMTQLCQHPWMKMRPKTASSSSPNSKSATVGASPSQSSSSNGPLSFFAATKKRLMREFNSTSVPIPVSASR</sequence>
<dbReference type="FunFam" id="1.10.510.10:FF:000571">
    <property type="entry name" value="Maternal embryonic leucine zipper kinase"/>
    <property type="match status" value="1"/>
</dbReference>
<evidence type="ECO:0000256" key="5">
    <source>
        <dbReference type="ARBA" id="ARBA00022777"/>
    </source>
</evidence>
<dbReference type="KEGG" id="acan:ACA1_184180"/>
<dbReference type="SMART" id="SM00220">
    <property type="entry name" value="S_TKc"/>
    <property type="match status" value="1"/>
</dbReference>
<dbReference type="GeneID" id="14922366"/>
<feature type="binding site" evidence="8">
    <location>
        <begin position="133"/>
        <end position="134"/>
    </location>
    <ligand>
        <name>ATP</name>
        <dbReference type="ChEBI" id="CHEBI:30616"/>
    </ligand>
</feature>
<dbReference type="EMBL" id="KB007904">
    <property type="protein sequence ID" value="ELR21472.1"/>
    <property type="molecule type" value="Genomic_DNA"/>
</dbReference>
<dbReference type="Gene3D" id="1.10.510.10">
    <property type="entry name" value="Transferase(Phosphotransferase) domain 1"/>
    <property type="match status" value="1"/>
</dbReference>
<organism evidence="14 15">
    <name type="scientific">Acanthamoeba castellanii (strain ATCC 30010 / Neff)</name>
    <dbReference type="NCBI Taxonomy" id="1257118"/>
    <lineage>
        <taxon>Eukaryota</taxon>
        <taxon>Amoebozoa</taxon>
        <taxon>Discosea</taxon>
        <taxon>Longamoebia</taxon>
        <taxon>Centramoebida</taxon>
        <taxon>Acanthamoebidae</taxon>
        <taxon>Acanthamoeba</taxon>
    </lineage>
</organism>
<feature type="region of interest" description="Disordered" evidence="12">
    <location>
        <begin position="260"/>
        <end position="293"/>
    </location>
</feature>
<evidence type="ECO:0000256" key="3">
    <source>
        <dbReference type="ARBA" id="ARBA00022679"/>
    </source>
</evidence>
<feature type="active site" description="Proton acceptor" evidence="7">
    <location>
        <position position="129"/>
    </location>
</feature>
<evidence type="ECO:0000256" key="2">
    <source>
        <dbReference type="ARBA" id="ARBA00022527"/>
    </source>
</evidence>
<dbReference type="STRING" id="1257118.L8H8B0"/>
<dbReference type="InterPro" id="IPR017441">
    <property type="entry name" value="Protein_kinase_ATP_BS"/>
</dbReference>
<keyword evidence="3" id="KW-0808">Transferase</keyword>
<dbReference type="GO" id="GO:0004674">
    <property type="term" value="F:protein serine/threonine kinase activity"/>
    <property type="evidence" value="ECO:0007669"/>
    <property type="project" value="UniProtKB-KW"/>
</dbReference>
<evidence type="ECO:0000256" key="6">
    <source>
        <dbReference type="ARBA" id="ARBA00022840"/>
    </source>
</evidence>
<evidence type="ECO:0000256" key="11">
    <source>
        <dbReference type="RuleBase" id="RU000304"/>
    </source>
</evidence>
<dbReference type="PANTHER" id="PTHR24350">
    <property type="entry name" value="SERINE/THREONINE-PROTEIN KINASE IAL-RELATED"/>
    <property type="match status" value="1"/>
</dbReference>
<dbReference type="GO" id="GO:0005524">
    <property type="term" value="F:ATP binding"/>
    <property type="evidence" value="ECO:0007669"/>
    <property type="project" value="UniProtKB-UniRule"/>
</dbReference>
<dbReference type="InterPro" id="IPR000719">
    <property type="entry name" value="Prot_kinase_dom"/>
</dbReference>
<feature type="domain" description="Protein kinase" evidence="13">
    <location>
        <begin position="5"/>
        <end position="260"/>
    </location>
</feature>
<dbReference type="OMA" id="EMETHRY"/>
<proteinExistence type="inferred from homology"/>
<protein>
    <recommendedName>
        <fullName evidence="1">non-specific serine/threonine protein kinase</fullName>
        <ecNumber evidence="1">2.7.11.1</ecNumber>
    </recommendedName>
</protein>
<dbReference type="InterPro" id="IPR030616">
    <property type="entry name" value="Aur-like"/>
</dbReference>
<name>L8H8B0_ACACF</name>
<evidence type="ECO:0000256" key="8">
    <source>
        <dbReference type="PIRSR" id="PIRSR630616-2"/>
    </source>
</evidence>
<evidence type="ECO:0000313" key="15">
    <source>
        <dbReference type="Proteomes" id="UP000011083"/>
    </source>
</evidence>
<feature type="cross-link" description="Glycyl lysine isopeptide (Lys-Gly) (interchain with G-Cter in SUMO2)" evidence="9">
    <location>
        <position position="131"/>
    </location>
</feature>
<accession>L8H8B0</accession>
<dbReference type="OrthoDB" id="30325at2759"/>
<feature type="binding site" evidence="10">
    <location>
        <position position="38"/>
    </location>
    <ligand>
        <name>ATP</name>
        <dbReference type="ChEBI" id="CHEBI:30616"/>
    </ligand>
</feature>
<dbReference type="PROSITE" id="PS00108">
    <property type="entry name" value="PROTEIN_KINASE_ST"/>
    <property type="match status" value="1"/>
</dbReference>
<dbReference type="InterPro" id="IPR011009">
    <property type="entry name" value="Kinase-like_dom_sf"/>
</dbReference>
<dbReference type="EC" id="2.7.11.1" evidence="1"/>
<evidence type="ECO:0000256" key="12">
    <source>
        <dbReference type="SAM" id="MobiDB-lite"/>
    </source>
</evidence>
<dbReference type="InterPro" id="IPR008271">
    <property type="entry name" value="Ser/Thr_kinase_AS"/>
</dbReference>
<feature type="binding site" evidence="8">
    <location>
        <position position="147"/>
    </location>
    <ligand>
        <name>ATP</name>
        <dbReference type="ChEBI" id="CHEBI:30616"/>
    </ligand>
</feature>
<keyword evidence="15" id="KW-1185">Reference proteome</keyword>
<evidence type="ECO:0000313" key="14">
    <source>
        <dbReference type="EMBL" id="ELR21472.1"/>
    </source>
</evidence>
<dbReference type="Pfam" id="PF00069">
    <property type="entry name" value="Pkinase"/>
    <property type="match status" value="1"/>
</dbReference>
<keyword evidence="5 14" id="KW-0418">Kinase</keyword>
<feature type="compositionally biased region" description="Low complexity" evidence="12">
    <location>
        <begin position="265"/>
        <end position="293"/>
    </location>
</feature>
<dbReference type="RefSeq" id="XP_004346016.1">
    <property type="nucleotide sequence ID" value="XM_004345966.1"/>
</dbReference>
<keyword evidence="2 11" id="KW-0723">Serine/threonine-protein kinase</keyword>
<keyword evidence="4 8" id="KW-0547">Nucleotide-binding</keyword>
<dbReference type="VEuPathDB" id="AmoebaDB:ACA1_184180"/>
<keyword evidence="6 8" id="KW-0067">ATP-binding</keyword>
<gene>
    <name evidence="14" type="ORF">ACA1_184180</name>
</gene>
<dbReference type="AlphaFoldDB" id="L8H8B0"/>
<dbReference type="Proteomes" id="UP000011083">
    <property type="component" value="Unassembled WGS sequence"/>
</dbReference>
<evidence type="ECO:0000256" key="7">
    <source>
        <dbReference type="PIRSR" id="PIRSR630616-1"/>
    </source>
</evidence>
<feature type="binding site" evidence="8">
    <location>
        <position position="34"/>
    </location>
    <ligand>
        <name>ATP</name>
        <dbReference type="ChEBI" id="CHEBI:30616"/>
    </ligand>
</feature>
<evidence type="ECO:0000256" key="9">
    <source>
        <dbReference type="PIRSR" id="PIRSR630616-3"/>
    </source>
</evidence>
<dbReference type="PROSITE" id="PS00107">
    <property type="entry name" value="PROTEIN_KINASE_ATP"/>
    <property type="match status" value="1"/>
</dbReference>
<dbReference type="SUPFAM" id="SSF56112">
    <property type="entry name" value="Protein kinase-like (PK-like)"/>
    <property type="match status" value="1"/>
</dbReference>
<reference evidence="14 15" key="1">
    <citation type="journal article" date="2013" name="Genome Biol.">
        <title>Genome of Acanthamoeba castellanii highlights extensive lateral gene transfer and early evolution of tyrosine kinase signaling.</title>
        <authorList>
            <person name="Clarke M."/>
            <person name="Lohan A.J."/>
            <person name="Liu B."/>
            <person name="Lagkouvardos I."/>
            <person name="Roy S."/>
            <person name="Zafar N."/>
            <person name="Bertelli C."/>
            <person name="Schilde C."/>
            <person name="Kianianmomeni A."/>
            <person name="Burglin T.R."/>
            <person name="Frech C."/>
            <person name="Turcotte B."/>
            <person name="Kopec K.O."/>
            <person name="Synnott J.M."/>
            <person name="Choo C."/>
            <person name="Paponov I."/>
            <person name="Finkler A."/>
            <person name="Soon Heng Tan C."/>
            <person name="Hutchins A.P."/>
            <person name="Weinmeier T."/>
            <person name="Rattei T."/>
            <person name="Chu J.S."/>
            <person name="Gimenez G."/>
            <person name="Irimia M."/>
            <person name="Rigden D.J."/>
            <person name="Fitzpatrick D.A."/>
            <person name="Lorenzo-Morales J."/>
            <person name="Bateman A."/>
            <person name="Chiu C.H."/>
            <person name="Tang P."/>
            <person name="Hegemann P."/>
            <person name="Fromm H."/>
            <person name="Raoult D."/>
            <person name="Greub G."/>
            <person name="Miranda-Saavedra D."/>
            <person name="Chen N."/>
            <person name="Nash P."/>
            <person name="Ginger M.L."/>
            <person name="Horn M."/>
            <person name="Schaap P."/>
            <person name="Caler L."/>
            <person name="Loftus B."/>
        </authorList>
    </citation>
    <scope>NUCLEOTIDE SEQUENCE [LARGE SCALE GENOMIC DNA]</scope>
    <source>
        <strain evidence="14 15">Neff</strain>
    </source>
</reference>
<comment type="similarity">
    <text evidence="11">Belongs to the protein kinase superfamily.</text>
</comment>
<dbReference type="PROSITE" id="PS50011">
    <property type="entry name" value="PROTEIN_KINASE_DOM"/>
    <property type="match status" value="1"/>
</dbReference>
<evidence type="ECO:0000256" key="4">
    <source>
        <dbReference type="ARBA" id="ARBA00022741"/>
    </source>
</evidence>
<evidence type="ECO:0000256" key="10">
    <source>
        <dbReference type="PROSITE-ProRule" id="PRU10141"/>
    </source>
</evidence>
<evidence type="ECO:0000256" key="1">
    <source>
        <dbReference type="ARBA" id="ARBA00012513"/>
    </source>
</evidence>